<dbReference type="AlphaFoldDB" id="A0A1I3L253"/>
<dbReference type="Proteomes" id="UP000199545">
    <property type="component" value="Unassembled WGS sequence"/>
</dbReference>
<proteinExistence type="predicted"/>
<evidence type="ECO:0000313" key="2">
    <source>
        <dbReference type="Proteomes" id="UP000199545"/>
    </source>
</evidence>
<accession>A0A1I3L253</accession>
<sequence>MISLERRETDTLYGLYITVAKLQEINTSAKEMEESSATDVDTEKILLNVEMHLKKENYQCKMKSKVPMSVIEFRTLE</sequence>
<evidence type="ECO:0000313" key="1">
    <source>
        <dbReference type="EMBL" id="SFI78801.1"/>
    </source>
</evidence>
<dbReference type="RefSeq" id="WP_093227746.1">
    <property type="nucleotide sequence ID" value="NZ_FORR01000002.1"/>
</dbReference>
<organism evidence="1 2">
    <name type="scientific">Thermoflavimicrobium dichotomicum</name>
    <dbReference type="NCBI Taxonomy" id="46223"/>
    <lineage>
        <taxon>Bacteria</taxon>
        <taxon>Bacillati</taxon>
        <taxon>Bacillota</taxon>
        <taxon>Bacilli</taxon>
        <taxon>Bacillales</taxon>
        <taxon>Thermoactinomycetaceae</taxon>
        <taxon>Thermoflavimicrobium</taxon>
    </lineage>
</organism>
<protein>
    <submittedName>
        <fullName evidence="1">Uncharacterized protein</fullName>
    </submittedName>
</protein>
<gene>
    <name evidence="1" type="ORF">SAMN05421852_1029</name>
</gene>
<dbReference type="EMBL" id="FORR01000002">
    <property type="protein sequence ID" value="SFI78801.1"/>
    <property type="molecule type" value="Genomic_DNA"/>
</dbReference>
<reference evidence="1 2" key="1">
    <citation type="submission" date="2016-10" db="EMBL/GenBank/DDBJ databases">
        <authorList>
            <person name="de Groot N.N."/>
        </authorList>
    </citation>
    <scope>NUCLEOTIDE SEQUENCE [LARGE SCALE GENOMIC DNA]</scope>
    <source>
        <strain evidence="1 2">DSM 44778</strain>
    </source>
</reference>
<dbReference type="STRING" id="46223.SAMN05421852_1029"/>
<name>A0A1I3L253_9BACL</name>
<keyword evidence="2" id="KW-1185">Reference proteome</keyword>